<dbReference type="RefSeq" id="WP_343919910.1">
    <property type="nucleotide sequence ID" value="NZ_BAAAKK010000005.1"/>
</dbReference>
<feature type="region of interest" description="Disordered" evidence="6">
    <location>
        <begin position="1"/>
        <end position="30"/>
    </location>
</feature>
<feature type="transmembrane region" description="Helical" evidence="7">
    <location>
        <begin position="364"/>
        <end position="382"/>
    </location>
</feature>
<feature type="transmembrane region" description="Helical" evidence="7">
    <location>
        <begin position="336"/>
        <end position="357"/>
    </location>
</feature>
<feature type="compositionally biased region" description="Low complexity" evidence="6">
    <location>
        <begin position="9"/>
        <end position="25"/>
    </location>
</feature>
<dbReference type="InterPro" id="IPR036259">
    <property type="entry name" value="MFS_trans_sf"/>
</dbReference>
<reference evidence="9 10" key="1">
    <citation type="journal article" date="2019" name="Int. J. Syst. Evol. Microbiol.">
        <title>The Global Catalogue of Microorganisms (GCM) 10K type strain sequencing project: providing services to taxonomists for standard genome sequencing and annotation.</title>
        <authorList>
            <consortium name="The Broad Institute Genomics Platform"/>
            <consortium name="The Broad Institute Genome Sequencing Center for Infectious Disease"/>
            <person name="Wu L."/>
            <person name="Ma J."/>
        </authorList>
    </citation>
    <scope>NUCLEOTIDE SEQUENCE [LARGE SCALE GENOMIC DNA]</scope>
    <source>
        <strain evidence="9 10">JCM 12398</strain>
    </source>
</reference>
<evidence type="ECO:0000256" key="3">
    <source>
        <dbReference type="ARBA" id="ARBA00022692"/>
    </source>
</evidence>
<comment type="subcellular location">
    <subcellularLocation>
        <location evidence="1">Cell membrane</location>
        <topology evidence="1">Multi-pass membrane protein</topology>
    </subcellularLocation>
</comment>
<evidence type="ECO:0000256" key="6">
    <source>
        <dbReference type="SAM" id="MobiDB-lite"/>
    </source>
</evidence>
<dbReference type="Gene3D" id="1.20.1250.20">
    <property type="entry name" value="MFS general substrate transporter like domains"/>
    <property type="match status" value="2"/>
</dbReference>
<feature type="transmembrane region" description="Helical" evidence="7">
    <location>
        <begin position="425"/>
        <end position="449"/>
    </location>
</feature>
<feature type="transmembrane region" description="Helical" evidence="7">
    <location>
        <begin position="156"/>
        <end position="176"/>
    </location>
</feature>
<keyword evidence="3 7" id="KW-0812">Transmembrane</keyword>
<sequence>MSAPQQPTGASAADSPSPDGASPDGLVQPSQVGIAPLPRRELSRRATAWALWDWGSASFNAVVTTFVFSRYIASDLFVDPEIVEAGGDGLTRALADNASIVAWAIAVAGLLVALLAPVIGQRSDGGGRRKLWVAVNTGVTILAMIGMFFVTPVPEYLWLGAALLAAGNLFFEFASVNYNAMLHQVSTKAALGRTSGYGWGMGYVGGIVLLALLLVLFIFPLGGEGNGVLGIPTGREGGSLDVRLAVLASAFWFLIFALPLLLKVPELPPTGVVPKRVGILESYRILFGTIARIGRTAPKTLLFLVASAVFRDGLSGVFTFGAIIASSVFGFSATEVILFAIAANVAAGAGTFVGGWADDRFGPKLVIVLSLVILSLSGLAVLFVEGKGLFWVFGLALSTFVGPVQSASRSFMARITPEGREGEMFGLYATTGRAVSFLAPTLFGIFVSVTGDTRFGILGIVVVLLAGLLLVLPVHPKPTVIEDDRAVRAP</sequence>
<dbReference type="InterPro" id="IPR050495">
    <property type="entry name" value="ATG22/LtaA_families"/>
</dbReference>
<feature type="transmembrane region" description="Helical" evidence="7">
    <location>
        <begin position="455"/>
        <end position="475"/>
    </location>
</feature>
<feature type="transmembrane region" description="Helical" evidence="7">
    <location>
        <begin position="49"/>
        <end position="73"/>
    </location>
</feature>
<feature type="domain" description="Major facilitator superfamily (MFS) profile" evidence="8">
    <location>
        <begin position="300"/>
        <end position="490"/>
    </location>
</feature>
<accession>A0ABN1YW91</accession>
<dbReference type="PANTHER" id="PTHR23519:SF1">
    <property type="entry name" value="AUTOPHAGY-RELATED PROTEIN 22"/>
    <property type="match status" value="1"/>
</dbReference>
<dbReference type="PROSITE" id="PS50850">
    <property type="entry name" value="MFS"/>
    <property type="match status" value="1"/>
</dbReference>
<feature type="transmembrane region" description="Helical" evidence="7">
    <location>
        <begin position="100"/>
        <end position="119"/>
    </location>
</feature>
<evidence type="ECO:0000313" key="9">
    <source>
        <dbReference type="EMBL" id="GAA1424115.1"/>
    </source>
</evidence>
<comment type="caution">
    <text evidence="9">The sequence shown here is derived from an EMBL/GenBank/DDBJ whole genome shotgun (WGS) entry which is preliminary data.</text>
</comment>
<dbReference type="InterPro" id="IPR020846">
    <property type="entry name" value="MFS_dom"/>
</dbReference>
<keyword evidence="10" id="KW-1185">Reference proteome</keyword>
<dbReference type="Pfam" id="PF11700">
    <property type="entry name" value="ATG22"/>
    <property type="match status" value="1"/>
</dbReference>
<feature type="transmembrane region" description="Helical" evidence="7">
    <location>
        <begin position="242"/>
        <end position="262"/>
    </location>
</feature>
<dbReference type="Proteomes" id="UP001501266">
    <property type="component" value="Unassembled WGS sequence"/>
</dbReference>
<evidence type="ECO:0000256" key="5">
    <source>
        <dbReference type="ARBA" id="ARBA00023136"/>
    </source>
</evidence>
<feature type="transmembrane region" description="Helical" evidence="7">
    <location>
        <begin position="197"/>
        <end position="222"/>
    </location>
</feature>
<feature type="transmembrane region" description="Helical" evidence="7">
    <location>
        <begin position="388"/>
        <end position="404"/>
    </location>
</feature>
<evidence type="ECO:0000256" key="4">
    <source>
        <dbReference type="ARBA" id="ARBA00022989"/>
    </source>
</evidence>
<feature type="transmembrane region" description="Helical" evidence="7">
    <location>
        <begin position="301"/>
        <end position="324"/>
    </location>
</feature>
<proteinExistence type="predicted"/>
<keyword evidence="5 7" id="KW-0472">Membrane</keyword>
<evidence type="ECO:0000256" key="7">
    <source>
        <dbReference type="SAM" id="Phobius"/>
    </source>
</evidence>
<evidence type="ECO:0000256" key="2">
    <source>
        <dbReference type="ARBA" id="ARBA00022448"/>
    </source>
</evidence>
<keyword evidence="2" id="KW-0813">Transport</keyword>
<evidence type="ECO:0000259" key="8">
    <source>
        <dbReference type="PROSITE" id="PS50850"/>
    </source>
</evidence>
<organism evidence="9 10">
    <name type="scientific">Agrococcus citreus</name>
    <dbReference type="NCBI Taxonomy" id="84643"/>
    <lineage>
        <taxon>Bacteria</taxon>
        <taxon>Bacillati</taxon>
        <taxon>Actinomycetota</taxon>
        <taxon>Actinomycetes</taxon>
        <taxon>Micrococcales</taxon>
        <taxon>Microbacteriaceae</taxon>
        <taxon>Agrococcus</taxon>
    </lineage>
</organism>
<feature type="transmembrane region" description="Helical" evidence="7">
    <location>
        <begin position="131"/>
        <end position="150"/>
    </location>
</feature>
<gene>
    <name evidence="9" type="ORF">GCM10009640_19650</name>
</gene>
<dbReference type="InterPro" id="IPR024671">
    <property type="entry name" value="Atg22-like"/>
</dbReference>
<dbReference type="PANTHER" id="PTHR23519">
    <property type="entry name" value="AUTOPHAGY-RELATED PROTEIN 22"/>
    <property type="match status" value="1"/>
</dbReference>
<keyword evidence="4 7" id="KW-1133">Transmembrane helix</keyword>
<evidence type="ECO:0000313" key="10">
    <source>
        <dbReference type="Proteomes" id="UP001501266"/>
    </source>
</evidence>
<dbReference type="EMBL" id="BAAAKK010000005">
    <property type="protein sequence ID" value="GAA1424115.1"/>
    <property type="molecule type" value="Genomic_DNA"/>
</dbReference>
<name>A0ABN1YW91_9MICO</name>
<evidence type="ECO:0000256" key="1">
    <source>
        <dbReference type="ARBA" id="ARBA00004651"/>
    </source>
</evidence>
<protein>
    <submittedName>
        <fullName evidence="9">MFS transporter</fullName>
    </submittedName>
</protein>
<dbReference type="SUPFAM" id="SSF103473">
    <property type="entry name" value="MFS general substrate transporter"/>
    <property type="match status" value="1"/>
</dbReference>